<evidence type="ECO:0000256" key="1">
    <source>
        <dbReference type="SAM" id="MobiDB-lite"/>
    </source>
</evidence>
<evidence type="ECO:0000313" key="3">
    <source>
        <dbReference type="Proteomes" id="UP000024635"/>
    </source>
</evidence>
<sequence length="81" mass="9344">MIVNVCASSISREPIFHSTSYSNYYYTDRQPLTRTSKPSPKREQRKKPLASKSLPTKIEKKCQKLLKKLRSLIVSKFAKLA</sequence>
<dbReference type="OrthoDB" id="5874182at2759"/>
<dbReference type="AlphaFoldDB" id="A0A016RXX2"/>
<keyword evidence="3" id="KW-1185">Reference proteome</keyword>
<comment type="caution">
    <text evidence="2">The sequence shown here is derived from an EMBL/GenBank/DDBJ whole genome shotgun (WGS) entry which is preliminary data.</text>
</comment>
<reference evidence="3" key="1">
    <citation type="journal article" date="2015" name="Nat. Genet.">
        <title>The genome and transcriptome of the zoonotic hookworm Ancylostoma ceylanicum identify infection-specific gene families.</title>
        <authorList>
            <person name="Schwarz E.M."/>
            <person name="Hu Y."/>
            <person name="Antoshechkin I."/>
            <person name="Miller M.M."/>
            <person name="Sternberg P.W."/>
            <person name="Aroian R.V."/>
        </authorList>
    </citation>
    <scope>NUCLEOTIDE SEQUENCE</scope>
    <source>
        <strain evidence="3">HY135</strain>
    </source>
</reference>
<feature type="region of interest" description="Disordered" evidence="1">
    <location>
        <begin position="29"/>
        <end position="55"/>
    </location>
</feature>
<dbReference type="Proteomes" id="UP000024635">
    <property type="component" value="Unassembled WGS sequence"/>
</dbReference>
<name>A0A016RXX2_9BILA</name>
<dbReference type="EMBL" id="JARK01001676">
    <property type="protein sequence ID" value="EYB83235.1"/>
    <property type="molecule type" value="Genomic_DNA"/>
</dbReference>
<gene>
    <name evidence="2" type="primary">Acey_s0340.g2999</name>
    <name evidence="2" type="ORF">Y032_0340g2999</name>
</gene>
<organism evidence="2 3">
    <name type="scientific">Ancylostoma ceylanicum</name>
    <dbReference type="NCBI Taxonomy" id="53326"/>
    <lineage>
        <taxon>Eukaryota</taxon>
        <taxon>Metazoa</taxon>
        <taxon>Ecdysozoa</taxon>
        <taxon>Nematoda</taxon>
        <taxon>Chromadorea</taxon>
        <taxon>Rhabditida</taxon>
        <taxon>Rhabditina</taxon>
        <taxon>Rhabditomorpha</taxon>
        <taxon>Strongyloidea</taxon>
        <taxon>Ancylostomatidae</taxon>
        <taxon>Ancylostomatinae</taxon>
        <taxon>Ancylostoma</taxon>
    </lineage>
</organism>
<feature type="compositionally biased region" description="Polar residues" evidence="1">
    <location>
        <begin position="29"/>
        <end position="38"/>
    </location>
</feature>
<accession>A0A016RXX2</accession>
<evidence type="ECO:0000313" key="2">
    <source>
        <dbReference type="EMBL" id="EYB83235.1"/>
    </source>
</evidence>
<protein>
    <submittedName>
        <fullName evidence="2">Uncharacterized protein</fullName>
    </submittedName>
</protein>
<proteinExistence type="predicted"/>